<evidence type="ECO:0000256" key="1">
    <source>
        <dbReference type="SAM" id="Coils"/>
    </source>
</evidence>
<organism evidence="2 3">
    <name type="scientific">Brachyspira murdochii</name>
    <dbReference type="NCBI Taxonomy" id="84378"/>
    <lineage>
        <taxon>Bacteria</taxon>
        <taxon>Pseudomonadati</taxon>
        <taxon>Spirochaetota</taxon>
        <taxon>Spirochaetia</taxon>
        <taxon>Brachyspirales</taxon>
        <taxon>Brachyspiraceae</taxon>
        <taxon>Brachyspira</taxon>
    </lineage>
</organism>
<feature type="coiled-coil region" evidence="1">
    <location>
        <begin position="117"/>
        <end position="145"/>
    </location>
</feature>
<sequence length="157" mass="18201">MDKIIKHQKEEIAFKWDGILNADIQKAIDLKLAFIIPNQPDDRSLFVKTGEYQTAKKKEPARIKYTNVPVGYWVVIDDFVSDKNGSDIKYMKKAKIIKDKNFSSTYHIINNEPSLFDDDSKENNAEEEKEVKELQEELKEAVKKNFSDRTGIKVEVC</sequence>
<evidence type="ECO:0000313" key="3">
    <source>
        <dbReference type="Proteomes" id="UP000238924"/>
    </source>
</evidence>
<proteinExistence type="predicted"/>
<protein>
    <submittedName>
        <fullName evidence="2">Uncharacterized protein</fullName>
    </submittedName>
</protein>
<gene>
    <name evidence="2" type="ORF">DJ52_01850</name>
</gene>
<dbReference type="RefSeq" id="WP_104617926.1">
    <property type="nucleotide sequence ID" value="NZ_JJMJ01000028.1"/>
</dbReference>
<keyword evidence="3" id="KW-1185">Reference proteome</keyword>
<evidence type="ECO:0000313" key="2">
    <source>
        <dbReference type="EMBL" id="PPS22964.1"/>
    </source>
</evidence>
<keyword evidence="1" id="KW-0175">Coiled coil</keyword>
<reference evidence="2 3" key="1">
    <citation type="submission" date="2014-04" db="EMBL/GenBank/DDBJ databases">
        <title>Whole genome sequence of 'Brachyspira hampsonii' D13-03603F2.</title>
        <authorList>
            <person name="Patterson A.H."/>
            <person name="Chaban B."/>
            <person name="Fernando C."/>
            <person name="Harding J.C."/>
            <person name="Hill J.E."/>
        </authorList>
    </citation>
    <scope>NUCLEOTIDE SEQUENCE [LARGE SCALE GENOMIC DNA]</scope>
    <source>
        <strain evidence="2 3">D13-03603F2</strain>
    </source>
</reference>
<dbReference type="Proteomes" id="UP000238924">
    <property type="component" value="Unassembled WGS sequence"/>
</dbReference>
<name>A0ABX5B6K6_9SPIR</name>
<dbReference type="EMBL" id="JJMJ01000028">
    <property type="protein sequence ID" value="PPS22964.1"/>
    <property type="molecule type" value="Genomic_DNA"/>
</dbReference>
<comment type="caution">
    <text evidence="2">The sequence shown here is derived from an EMBL/GenBank/DDBJ whole genome shotgun (WGS) entry which is preliminary data.</text>
</comment>
<accession>A0ABX5B6K6</accession>